<keyword evidence="1" id="KW-0175">Coiled coil</keyword>
<proteinExistence type="predicted"/>
<protein>
    <submittedName>
        <fullName evidence="2">Uncharacterized protein</fullName>
    </submittedName>
</protein>
<dbReference type="EMBL" id="CP165628">
    <property type="protein sequence ID" value="XDU70897.1"/>
    <property type="molecule type" value="Genomic_DNA"/>
</dbReference>
<dbReference type="AlphaFoldDB" id="A0AB39VNL6"/>
<evidence type="ECO:0000256" key="1">
    <source>
        <dbReference type="SAM" id="Coils"/>
    </source>
</evidence>
<name>A0AB39VNL6_9GAMM</name>
<dbReference type="RefSeq" id="WP_369788339.1">
    <property type="nucleotide sequence ID" value="NZ_CP165628.1"/>
</dbReference>
<feature type="coiled-coil region" evidence="1">
    <location>
        <begin position="88"/>
        <end position="115"/>
    </location>
</feature>
<sequence length="138" mass="16027">MSDESEIDNSDNVLAFTKRFDANSDIKEKLNFVKTDKSPHAPYRCSHTSILVDDHLRQLTCRSCGAVVEAFDWINARAEGEQKIEWELKSLRKEIKEHRDGLENLKREEVNCRARIRTAQFKLNELNMGIYKAEKENG</sequence>
<evidence type="ECO:0000313" key="2">
    <source>
        <dbReference type="EMBL" id="XDU70897.1"/>
    </source>
</evidence>
<accession>A0AB39VNL6</accession>
<reference evidence="2" key="1">
    <citation type="submission" date="2024-07" db="EMBL/GenBank/DDBJ databases">
        <authorList>
            <person name="Biller S.J."/>
        </authorList>
    </citation>
    <scope>NUCLEOTIDE SEQUENCE</scope>
    <source>
        <strain evidence="2">WC2420</strain>
    </source>
</reference>
<organism evidence="2">
    <name type="scientific">Rouxiella sp. WC2420</name>
    <dbReference type="NCBI Taxonomy" id="3234145"/>
    <lineage>
        <taxon>Bacteria</taxon>
        <taxon>Pseudomonadati</taxon>
        <taxon>Pseudomonadota</taxon>
        <taxon>Gammaproteobacteria</taxon>
        <taxon>Enterobacterales</taxon>
        <taxon>Yersiniaceae</taxon>
        <taxon>Rouxiella</taxon>
    </lineage>
</organism>
<gene>
    <name evidence="2" type="ORF">AB3G37_15110</name>
</gene>